<dbReference type="OrthoDB" id="38200at2157"/>
<evidence type="ECO:0000256" key="6">
    <source>
        <dbReference type="ARBA" id="ARBA00023125"/>
    </source>
</evidence>
<dbReference type="InterPro" id="IPR002941">
    <property type="entry name" value="DNA_methylase_N4/N6"/>
</dbReference>
<keyword evidence="3 10" id="KW-0808">Transferase</keyword>
<dbReference type="Proteomes" id="UP000027093">
    <property type="component" value="Chromosome"/>
</dbReference>
<dbReference type="GO" id="GO:0003677">
    <property type="term" value="F:DNA binding"/>
    <property type="evidence" value="ECO:0007669"/>
    <property type="project" value="UniProtKB-KW"/>
</dbReference>
<dbReference type="HOGENOM" id="CLU_024927_2_1_2"/>
<organism evidence="10 11">
    <name type="scientific">Nitrososphaera viennensis EN76</name>
    <dbReference type="NCBI Taxonomy" id="926571"/>
    <lineage>
        <taxon>Archaea</taxon>
        <taxon>Nitrososphaerota</taxon>
        <taxon>Nitrososphaeria</taxon>
        <taxon>Nitrososphaerales</taxon>
        <taxon>Nitrososphaeraceae</taxon>
        <taxon>Nitrososphaera</taxon>
    </lineage>
</organism>
<keyword evidence="4 8" id="KW-0949">S-adenosyl-L-methionine</keyword>
<dbReference type="GO" id="GO:0008170">
    <property type="term" value="F:N-methyltransferase activity"/>
    <property type="evidence" value="ECO:0007669"/>
    <property type="project" value="InterPro"/>
</dbReference>
<comment type="catalytic activity">
    <reaction evidence="7 8">
        <text>a 2'-deoxycytidine in DNA + S-adenosyl-L-methionine = an N(4)-methyl-2'-deoxycytidine in DNA + S-adenosyl-L-homocysteine + H(+)</text>
        <dbReference type="Rhea" id="RHEA:16857"/>
        <dbReference type="Rhea" id="RHEA-COMP:11369"/>
        <dbReference type="Rhea" id="RHEA-COMP:13674"/>
        <dbReference type="ChEBI" id="CHEBI:15378"/>
        <dbReference type="ChEBI" id="CHEBI:57856"/>
        <dbReference type="ChEBI" id="CHEBI:59789"/>
        <dbReference type="ChEBI" id="CHEBI:85452"/>
        <dbReference type="ChEBI" id="CHEBI:137933"/>
        <dbReference type="EC" id="2.1.1.113"/>
    </reaction>
</comment>
<dbReference type="EC" id="2.1.1.113" evidence="8"/>
<dbReference type="GeneID" id="74947544"/>
<keyword evidence="5 8" id="KW-0680">Restriction system</keyword>
<dbReference type="PROSITE" id="PS00093">
    <property type="entry name" value="N4_MTASE"/>
    <property type="match status" value="1"/>
</dbReference>
<evidence type="ECO:0000256" key="8">
    <source>
        <dbReference type="RuleBase" id="RU362026"/>
    </source>
</evidence>
<dbReference type="GO" id="GO:0015667">
    <property type="term" value="F:site-specific DNA-methyltransferase (cytosine-N4-specific) activity"/>
    <property type="evidence" value="ECO:0007669"/>
    <property type="project" value="UniProtKB-EC"/>
</dbReference>
<dbReference type="EMBL" id="CP007536">
    <property type="protein sequence ID" value="AIC16563.1"/>
    <property type="molecule type" value="Genomic_DNA"/>
</dbReference>
<dbReference type="REBASE" id="87722">
    <property type="entry name" value="M.NviEN76ORF23050P"/>
</dbReference>
<dbReference type="KEGG" id="nvn:NVIE_023050"/>
<comment type="similarity">
    <text evidence="1">Belongs to the N(4)/N(6)-methyltransferase family. N(4) subfamily.</text>
</comment>
<accession>A0A060HM63</accession>
<evidence type="ECO:0000259" key="9">
    <source>
        <dbReference type="Pfam" id="PF01555"/>
    </source>
</evidence>
<evidence type="ECO:0000256" key="2">
    <source>
        <dbReference type="ARBA" id="ARBA00022603"/>
    </source>
</evidence>
<dbReference type="STRING" id="926571.NVIE_023050"/>
<protein>
    <recommendedName>
        <fullName evidence="8">Type II methyltransferase</fullName>
        <ecNumber evidence="8">2.1.1.113</ecNumber>
    </recommendedName>
    <alternativeName>
        <fullName evidence="8">N-4 cytosine-specific methyltransferase</fullName>
    </alternativeName>
</protein>
<dbReference type="AlphaFoldDB" id="A0A060HM63"/>
<dbReference type="RefSeq" id="WP_075055297.1">
    <property type="nucleotide sequence ID" value="NZ_CP007536.1"/>
</dbReference>
<dbReference type="InterPro" id="IPR001091">
    <property type="entry name" value="RM_Methyltransferase"/>
</dbReference>
<dbReference type="Gene3D" id="3.40.50.150">
    <property type="entry name" value="Vaccinia Virus protein VP39"/>
    <property type="match status" value="1"/>
</dbReference>
<evidence type="ECO:0000313" key="10">
    <source>
        <dbReference type="EMBL" id="AIC16563.1"/>
    </source>
</evidence>
<evidence type="ECO:0000256" key="3">
    <source>
        <dbReference type="ARBA" id="ARBA00022679"/>
    </source>
</evidence>
<reference evidence="10 11" key="1">
    <citation type="journal article" date="2014" name="Int. J. Syst. Evol. Microbiol.">
        <title>Nitrososphaera viennensis gen. nov., sp. nov., an aerobic and mesophilic, ammonia-oxidizing archaeon from soil and a member of the archaeal phylum Thaumarchaeota.</title>
        <authorList>
            <person name="Stieglmeier M."/>
            <person name="Klingl A."/>
            <person name="Alves R.J."/>
            <person name="Rittmann S.K."/>
            <person name="Melcher M."/>
            <person name="Leisch N."/>
            <person name="Schleper C."/>
        </authorList>
    </citation>
    <scope>NUCLEOTIDE SEQUENCE [LARGE SCALE GENOMIC DNA]</scope>
    <source>
        <strain evidence="10">EN76</strain>
    </source>
</reference>
<dbReference type="Pfam" id="PF01555">
    <property type="entry name" value="N6_N4_Mtase"/>
    <property type="match status" value="1"/>
</dbReference>
<evidence type="ECO:0000256" key="1">
    <source>
        <dbReference type="ARBA" id="ARBA00010203"/>
    </source>
</evidence>
<evidence type="ECO:0000256" key="4">
    <source>
        <dbReference type="ARBA" id="ARBA00022691"/>
    </source>
</evidence>
<dbReference type="InterPro" id="IPR029063">
    <property type="entry name" value="SAM-dependent_MTases_sf"/>
</dbReference>
<keyword evidence="6" id="KW-0238">DNA-binding</keyword>
<dbReference type="GO" id="GO:0009307">
    <property type="term" value="P:DNA restriction-modification system"/>
    <property type="evidence" value="ECO:0007669"/>
    <property type="project" value="UniProtKB-KW"/>
</dbReference>
<name>A0A060HM63_9ARCH</name>
<keyword evidence="2 8" id="KW-0489">Methyltransferase</keyword>
<evidence type="ECO:0000256" key="7">
    <source>
        <dbReference type="ARBA" id="ARBA00049120"/>
    </source>
</evidence>
<dbReference type="GO" id="GO:0032259">
    <property type="term" value="P:methylation"/>
    <property type="evidence" value="ECO:0007669"/>
    <property type="project" value="UniProtKB-KW"/>
</dbReference>
<gene>
    <name evidence="10" type="ORF">NVIE_023050</name>
</gene>
<dbReference type="InterPro" id="IPR017985">
    <property type="entry name" value="MeTrfase_CN4_CS"/>
</dbReference>
<sequence length="284" mass="31843">MHDNSGGPYRVLRYGNNSSATLYLKDCIAGFNDDVRKGSVDVVVTSPPYNIGIGYNSYRDSMPREKYLEWIEQVGVAAKRALADDGSFFLNIGNRPKDQWIAWDVASVMRRHFVLQNVITWVKSIAIGKADAGDYPGIAGDIAVGHFKPVASERFLNDCYEYIFHFTKNGETKLDKLAVGIPYQDKSNIGRWKKAKQDRRDRGNTWFIPYETIQSRKDRPHPATFPVKLPEMCIMLHGRAGLVADPFTGIGSTALAAKKLGISFVGFEIDRSYLDEAIARLLTL</sequence>
<proteinExistence type="inferred from homology"/>
<dbReference type="PRINTS" id="PR00508">
    <property type="entry name" value="S21N4MTFRASE"/>
</dbReference>
<dbReference type="SUPFAM" id="SSF53335">
    <property type="entry name" value="S-adenosyl-L-methionine-dependent methyltransferases"/>
    <property type="match status" value="1"/>
</dbReference>
<keyword evidence="11" id="KW-1185">Reference proteome</keyword>
<evidence type="ECO:0000313" key="11">
    <source>
        <dbReference type="Proteomes" id="UP000027093"/>
    </source>
</evidence>
<feature type="domain" description="DNA methylase N-4/N-6" evidence="9">
    <location>
        <begin position="40"/>
        <end position="277"/>
    </location>
</feature>
<evidence type="ECO:0000256" key="5">
    <source>
        <dbReference type="ARBA" id="ARBA00022747"/>
    </source>
</evidence>